<dbReference type="OrthoDB" id="1450082at2"/>
<dbReference type="RefSeq" id="WP_132705036.1">
    <property type="nucleotide sequence ID" value="NZ_SMGI01000002.1"/>
</dbReference>
<comment type="caution">
    <text evidence="1">The sequence shown here is derived from an EMBL/GenBank/DDBJ whole genome shotgun (WGS) entry which is preliminary data.</text>
</comment>
<protein>
    <submittedName>
        <fullName evidence="1">Uncharacterized protein</fullName>
    </submittedName>
</protein>
<reference evidence="1 2" key="1">
    <citation type="journal article" date="2015" name="Stand. Genomic Sci.">
        <title>Genomic Encyclopedia of Bacterial and Archaeal Type Strains, Phase III: the genomes of soil and plant-associated and newly described type strains.</title>
        <authorList>
            <person name="Whitman W.B."/>
            <person name="Woyke T."/>
            <person name="Klenk H.P."/>
            <person name="Zhou Y."/>
            <person name="Lilburn T.G."/>
            <person name="Beck B.J."/>
            <person name="De Vos P."/>
            <person name="Vandamme P."/>
            <person name="Eisen J.A."/>
            <person name="Garrity G."/>
            <person name="Hugenholtz P."/>
            <person name="Kyrpides N.C."/>
        </authorList>
    </citation>
    <scope>NUCLEOTIDE SEQUENCE [LARGE SCALE GENOMIC DNA]</scope>
    <source>
        <strain evidence="1 2">CECT 8445</strain>
    </source>
</reference>
<dbReference type="EMBL" id="SMGI01000002">
    <property type="protein sequence ID" value="TCK68026.1"/>
    <property type="molecule type" value="Genomic_DNA"/>
</dbReference>
<proteinExistence type="predicted"/>
<gene>
    <name evidence="1" type="ORF">DFQ05_1810</name>
</gene>
<name>A0A4R1KSJ7_9FLAO</name>
<evidence type="ECO:0000313" key="1">
    <source>
        <dbReference type="EMBL" id="TCK68026.1"/>
    </source>
</evidence>
<keyword evidence="2" id="KW-1185">Reference proteome</keyword>
<dbReference type="Proteomes" id="UP000295714">
    <property type="component" value="Unassembled WGS sequence"/>
</dbReference>
<dbReference type="AlphaFoldDB" id="A0A4R1KSJ7"/>
<sequence>MIKRANHRIAMFFALLFVSIVAAPAVILSMDDDVDVTFFFGENEEEEKENIKLLFEECFIESAGNNLAYVANNFDGYTLKNYPKPHVNIIFPPPEYK</sequence>
<evidence type="ECO:0000313" key="2">
    <source>
        <dbReference type="Proteomes" id="UP000295714"/>
    </source>
</evidence>
<accession>A0A4R1KSJ7</accession>
<organism evidence="1 2">
    <name type="scientific">Winogradskyella wandonensis</name>
    <dbReference type="NCBI Taxonomy" id="1442586"/>
    <lineage>
        <taxon>Bacteria</taxon>
        <taxon>Pseudomonadati</taxon>
        <taxon>Bacteroidota</taxon>
        <taxon>Flavobacteriia</taxon>
        <taxon>Flavobacteriales</taxon>
        <taxon>Flavobacteriaceae</taxon>
        <taxon>Winogradskyella</taxon>
    </lineage>
</organism>